<protein>
    <submittedName>
        <fullName evidence="8">Uncharacterized protein</fullName>
    </submittedName>
</protein>
<feature type="transmembrane region" description="Helical" evidence="7">
    <location>
        <begin position="66"/>
        <end position="87"/>
    </location>
</feature>
<evidence type="ECO:0000256" key="3">
    <source>
        <dbReference type="ARBA" id="ARBA00022692"/>
    </source>
</evidence>
<dbReference type="InterPro" id="IPR025929">
    <property type="entry name" value="INSIG_fam"/>
</dbReference>
<organism evidence="8 9">
    <name type="scientific">Dunaliella salina</name>
    <name type="common">Green alga</name>
    <name type="synonym">Protococcus salinus</name>
    <dbReference type="NCBI Taxonomy" id="3046"/>
    <lineage>
        <taxon>Eukaryota</taxon>
        <taxon>Viridiplantae</taxon>
        <taxon>Chlorophyta</taxon>
        <taxon>core chlorophytes</taxon>
        <taxon>Chlorophyceae</taxon>
        <taxon>CS clade</taxon>
        <taxon>Chlamydomonadales</taxon>
        <taxon>Dunaliellaceae</taxon>
        <taxon>Dunaliella</taxon>
    </lineage>
</organism>
<gene>
    <name evidence="8" type="ORF">DUNSADRAFT_8620</name>
</gene>
<feature type="transmembrane region" description="Helical" evidence="7">
    <location>
        <begin position="93"/>
        <end position="111"/>
    </location>
</feature>
<reference evidence="8" key="1">
    <citation type="submission" date="2017-08" db="EMBL/GenBank/DDBJ databases">
        <authorList>
            <person name="Polle J.E."/>
            <person name="Barry K."/>
            <person name="Cushman J."/>
            <person name="Schmutz J."/>
            <person name="Tran D."/>
            <person name="Hathwaick L.T."/>
            <person name="Yim W.C."/>
            <person name="Jenkins J."/>
            <person name="Mckie-Krisberg Z.M."/>
            <person name="Prochnik S."/>
            <person name="Lindquist E."/>
            <person name="Dockter R.B."/>
            <person name="Adam C."/>
            <person name="Molina H."/>
            <person name="Bunkerborg J."/>
            <person name="Jin E."/>
            <person name="Buchheim M."/>
            <person name="Magnuson J."/>
        </authorList>
    </citation>
    <scope>NUCLEOTIDE SEQUENCE</scope>
    <source>
        <strain evidence="8">CCAP 19/18</strain>
    </source>
</reference>
<keyword evidence="4" id="KW-0256">Endoplasmic reticulum</keyword>
<dbReference type="Proteomes" id="UP000815325">
    <property type="component" value="Unassembled WGS sequence"/>
</dbReference>
<feature type="transmembrane region" description="Helical" evidence="7">
    <location>
        <begin position="118"/>
        <end position="143"/>
    </location>
</feature>
<evidence type="ECO:0000313" key="9">
    <source>
        <dbReference type="Proteomes" id="UP000815325"/>
    </source>
</evidence>
<proteinExistence type="inferred from homology"/>
<evidence type="ECO:0000256" key="5">
    <source>
        <dbReference type="ARBA" id="ARBA00022989"/>
    </source>
</evidence>
<sequence length="189" mass="20458">DGLHSSKALQVYDLGAIQLGGLNTSLAVPPLLGVFYAVLGALVPLADNIFLDEPSTQRAQERARDVRFVALGFGILVVLTYASAVLYDSGMPFNQISLVLGLGAIVNWFLLDGTKQGLALSTICAIGAPAAELVLLHFVPLWHYPRGDILGGAFVSWVPWCYFFYVPAVQNLARFLWSFCKADGKQSLQ</sequence>
<evidence type="ECO:0000256" key="4">
    <source>
        <dbReference type="ARBA" id="ARBA00022824"/>
    </source>
</evidence>
<feature type="transmembrane region" description="Helical" evidence="7">
    <location>
        <begin position="149"/>
        <end position="168"/>
    </location>
</feature>
<keyword evidence="3 7" id="KW-0812">Transmembrane</keyword>
<evidence type="ECO:0000256" key="7">
    <source>
        <dbReference type="SAM" id="Phobius"/>
    </source>
</evidence>
<comment type="similarity">
    <text evidence="2">Belongs to the INSIG family.</text>
</comment>
<dbReference type="PANTHER" id="PTHR36774">
    <property type="entry name" value="INSULIN-INDUCED PROTEIN"/>
    <property type="match status" value="1"/>
</dbReference>
<dbReference type="EMBL" id="MU069466">
    <property type="protein sequence ID" value="KAF5842220.1"/>
    <property type="molecule type" value="Genomic_DNA"/>
</dbReference>
<keyword evidence="9" id="KW-1185">Reference proteome</keyword>
<evidence type="ECO:0000313" key="8">
    <source>
        <dbReference type="EMBL" id="KAF5842220.1"/>
    </source>
</evidence>
<name>A0ABQ7H5T2_DUNSA</name>
<accession>A0ABQ7H5T2</accession>
<comment type="caution">
    <text evidence="8">The sequence shown here is derived from an EMBL/GenBank/DDBJ whole genome shotgun (WGS) entry which is preliminary data.</text>
</comment>
<evidence type="ECO:0000256" key="2">
    <source>
        <dbReference type="ARBA" id="ARBA00007475"/>
    </source>
</evidence>
<feature type="non-terminal residue" evidence="8">
    <location>
        <position position="1"/>
    </location>
</feature>
<keyword evidence="6 7" id="KW-0472">Membrane</keyword>
<evidence type="ECO:0000256" key="6">
    <source>
        <dbReference type="ARBA" id="ARBA00023136"/>
    </source>
</evidence>
<dbReference type="Pfam" id="PF07281">
    <property type="entry name" value="INSIG"/>
    <property type="match status" value="1"/>
</dbReference>
<keyword evidence="5 7" id="KW-1133">Transmembrane helix</keyword>
<feature type="transmembrane region" description="Helical" evidence="7">
    <location>
        <begin position="27"/>
        <end position="46"/>
    </location>
</feature>
<dbReference type="PANTHER" id="PTHR36774:SF1">
    <property type="entry name" value="INSULIN-INDUCED PROTEIN"/>
    <property type="match status" value="1"/>
</dbReference>
<evidence type="ECO:0000256" key="1">
    <source>
        <dbReference type="ARBA" id="ARBA00004477"/>
    </source>
</evidence>
<comment type="subcellular location">
    <subcellularLocation>
        <location evidence="1">Endoplasmic reticulum membrane</location>
        <topology evidence="1">Multi-pass membrane protein</topology>
    </subcellularLocation>
</comment>